<keyword evidence="3" id="KW-1185">Reference proteome</keyword>
<name>A0A917ZLH0_9ACTN</name>
<evidence type="ECO:0000313" key="3">
    <source>
        <dbReference type="Proteomes" id="UP000641932"/>
    </source>
</evidence>
<feature type="transmembrane region" description="Helical" evidence="1">
    <location>
        <begin position="116"/>
        <end position="134"/>
    </location>
</feature>
<feature type="transmembrane region" description="Helical" evidence="1">
    <location>
        <begin position="328"/>
        <end position="347"/>
    </location>
</feature>
<gene>
    <name evidence="2" type="ORF">GCM10012280_20450</name>
</gene>
<organism evidence="2 3">
    <name type="scientific">Wenjunlia tyrosinilytica</name>
    <dbReference type="NCBI Taxonomy" id="1544741"/>
    <lineage>
        <taxon>Bacteria</taxon>
        <taxon>Bacillati</taxon>
        <taxon>Actinomycetota</taxon>
        <taxon>Actinomycetes</taxon>
        <taxon>Kitasatosporales</taxon>
        <taxon>Streptomycetaceae</taxon>
        <taxon>Wenjunlia</taxon>
    </lineage>
</organism>
<accession>A0A917ZLH0</accession>
<feature type="transmembrane region" description="Helical" evidence="1">
    <location>
        <begin position="155"/>
        <end position="174"/>
    </location>
</feature>
<dbReference type="AlphaFoldDB" id="A0A917ZLH0"/>
<keyword evidence="1" id="KW-0472">Membrane</keyword>
<sequence length="372" mass="38739">MSATQASRRRGPADPVRVLMHRHRELCARATHPLEIAAGLEAHGITDRVAWDFRHRDVFSLAEELYARVPRERAPGHEHRAAEPQRTAVMPLVHLLPGLCCLTGAVTMRLRPADELVAGVLTAVAAGSALLLCLRRGPLHRGAALSSPGQWLWTLWLAAFSLLGERALAIGLSGRPPTHLQALHPDPAAVARTTALAFAVLPAAWCAAWFARKARSRLAPAPSLREFAAAVRPLVAGAVLLFLPCLLGLLAAADLLATGRADPAGIAASAALGLLFFLARLLTVHGHPAAAGLGCALACALQAAALALAAASAALTHPHEGLLATHPGAVQGLTCSAAALALLAHGFRALGRASSHSSPLQPTLQDQRNATP</sequence>
<feature type="transmembrane region" description="Helical" evidence="1">
    <location>
        <begin position="264"/>
        <end position="283"/>
    </location>
</feature>
<proteinExistence type="predicted"/>
<evidence type="ECO:0000313" key="2">
    <source>
        <dbReference type="EMBL" id="GGO85808.1"/>
    </source>
</evidence>
<dbReference type="EMBL" id="BMMS01000007">
    <property type="protein sequence ID" value="GGO85808.1"/>
    <property type="molecule type" value="Genomic_DNA"/>
</dbReference>
<protein>
    <submittedName>
        <fullName evidence="2">Uncharacterized protein</fullName>
    </submittedName>
</protein>
<keyword evidence="1" id="KW-1133">Transmembrane helix</keyword>
<evidence type="ECO:0000256" key="1">
    <source>
        <dbReference type="SAM" id="Phobius"/>
    </source>
</evidence>
<dbReference type="Proteomes" id="UP000641932">
    <property type="component" value="Unassembled WGS sequence"/>
</dbReference>
<feature type="transmembrane region" description="Helical" evidence="1">
    <location>
        <begin position="231"/>
        <end position="252"/>
    </location>
</feature>
<feature type="transmembrane region" description="Helical" evidence="1">
    <location>
        <begin position="194"/>
        <end position="211"/>
    </location>
</feature>
<reference evidence="2" key="1">
    <citation type="journal article" date="2014" name="Int. J. Syst. Evol. Microbiol.">
        <title>Complete genome sequence of Corynebacterium casei LMG S-19264T (=DSM 44701T), isolated from a smear-ripened cheese.</title>
        <authorList>
            <consortium name="US DOE Joint Genome Institute (JGI-PGF)"/>
            <person name="Walter F."/>
            <person name="Albersmeier A."/>
            <person name="Kalinowski J."/>
            <person name="Ruckert C."/>
        </authorList>
    </citation>
    <scope>NUCLEOTIDE SEQUENCE</scope>
    <source>
        <strain evidence="2">CGMCC 4.7201</strain>
    </source>
</reference>
<feature type="transmembrane region" description="Helical" evidence="1">
    <location>
        <begin position="88"/>
        <end position="110"/>
    </location>
</feature>
<feature type="transmembrane region" description="Helical" evidence="1">
    <location>
        <begin position="290"/>
        <end position="316"/>
    </location>
</feature>
<reference evidence="2" key="2">
    <citation type="submission" date="2020-09" db="EMBL/GenBank/DDBJ databases">
        <authorList>
            <person name="Sun Q."/>
            <person name="Zhou Y."/>
        </authorList>
    </citation>
    <scope>NUCLEOTIDE SEQUENCE</scope>
    <source>
        <strain evidence="2">CGMCC 4.7201</strain>
    </source>
</reference>
<comment type="caution">
    <text evidence="2">The sequence shown here is derived from an EMBL/GenBank/DDBJ whole genome shotgun (WGS) entry which is preliminary data.</text>
</comment>
<keyword evidence="1" id="KW-0812">Transmembrane</keyword>